<organism evidence="1 2">
    <name type="scientific">Caerostris extrusa</name>
    <name type="common">Bark spider</name>
    <name type="synonym">Caerostris bankana</name>
    <dbReference type="NCBI Taxonomy" id="172846"/>
    <lineage>
        <taxon>Eukaryota</taxon>
        <taxon>Metazoa</taxon>
        <taxon>Ecdysozoa</taxon>
        <taxon>Arthropoda</taxon>
        <taxon>Chelicerata</taxon>
        <taxon>Arachnida</taxon>
        <taxon>Araneae</taxon>
        <taxon>Araneomorphae</taxon>
        <taxon>Entelegynae</taxon>
        <taxon>Araneoidea</taxon>
        <taxon>Araneidae</taxon>
        <taxon>Caerostris</taxon>
    </lineage>
</organism>
<name>A0AAV4NJE8_CAEEX</name>
<feature type="non-terminal residue" evidence="1">
    <location>
        <position position="1"/>
    </location>
</feature>
<comment type="caution">
    <text evidence="1">The sequence shown here is derived from an EMBL/GenBank/DDBJ whole genome shotgun (WGS) entry which is preliminary data.</text>
</comment>
<evidence type="ECO:0000313" key="2">
    <source>
        <dbReference type="Proteomes" id="UP001054945"/>
    </source>
</evidence>
<dbReference type="EMBL" id="BPLR01020965">
    <property type="protein sequence ID" value="GIX84435.1"/>
    <property type="molecule type" value="Genomic_DNA"/>
</dbReference>
<protein>
    <submittedName>
        <fullName evidence="1">Uncharacterized protein</fullName>
    </submittedName>
</protein>
<proteinExistence type="predicted"/>
<dbReference type="Proteomes" id="UP001054945">
    <property type="component" value="Unassembled WGS sequence"/>
</dbReference>
<keyword evidence="2" id="KW-1185">Reference proteome</keyword>
<dbReference type="AlphaFoldDB" id="A0AAV4NJE8"/>
<sequence>ATYLSLTKWNYNCFDWEHGLARISEVARGGHKSTETEMCVFFCWR</sequence>
<evidence type="ECO:0000313" key="1">
    <source>
        <dbReference type="EMBL" id="GIX84435.1"/>
    </source>
</evidence>
<gene>
    <name evidence="1" type="ORF">CEXT_801021</name>
</gene>
<accession>A0AAV4NJE8</accession>
<reference evidence="1 2" key="1">
    <citation type="submission" date="2021-06" db="EMBL/GenBank/DDBJ databases">
        <title>Caerostris extrusa draft genome.</title>
        <authorList>
            <person name="Kono N."/>
            <person name="Arakawa K."/>
        </authorList>
    </citation>
    <scope>NUCLEOTIDE SEQUENCE [LARGE SCALE GENOMIC DNA]</scope>
</reference>